<name>I0V782_9PSEU</name>
<dbReference type="Pfam" id="PF04075">
    <property type="entry name" value="F420H2_quin_red"/>
    <property type="match status" value="1"/>
</dbReference>
<dbReference type="Gene3D" id="2.30.110.10">
    <property type="entry name" value="Electron Transport, Fmn-binding Protein, Chain A"/>
    <property type="match status" value="1"/>
</dbReference>
<evidence type="ECO:0000313" key="1">
    <source>
        <dbReference type="EMBL" id="EID55985.1"/>
    </source>
</evidence>
<dbReference type="HOGENOM" id="CLU_141082_2_0_11"/>
<organism evidence="1 2">
    <name type="scientific">Saccharomonospora xinjiangensis XJ-54</name>
    <dbReference type="NCBI Taxonomy" id="882086"/>
    <lineage>
        <taxon>Bacteria</taxon>
        <taxon>Bacillati</taxon>
        <taxon>Actinomycetota</taxon>
        <taxon>Actinomycetes</taxon>
        <taxon>Pseudonocardiales</taxon>
        <taxon>Pseudonocardiaceae</taxon>
        <taxon>Saccharomonospora</taxon>
    </lineage>
</organism>
<protein>
    <submittedName>
        <fullName evidence="1">Deazaflavin-dependent nitroreductase family protein</fullName>
    </submittedName>
</protein>
<dbReference type="InterPro" id="IPR012349">
    <property type="entry name" value="Split_barrel_FMN-bd"/>
</dbReference>
<sequence length="127" mass="14116">MALPRTLARFNRVAANRALRLVAPWIPGLGVLNHVGRRSGRHYSTPVAVFRTGEPGYAITIVYGKESDWVRNVLAARHCELRTRGRTVRPRGARLVHDETCSAAPRALRRPMAALGLSDFVYLDETA</sequence>
<keyword evidence="2" id="KW-1185">Reference proteome</keyword>
<dbReference type="Proteomes" id="UP000004691">
    <property type="component" value="Unassembled WGS sequence"/>
</dbReference>
<gene>
    <name evidence="1" type="ORF">SacxiDRAFT_3792</name>
</gene>
<accession>I0V782</accession>
<dbReference type="GO" id="GO:0016491">
    <property type="term" value="F:oxidoreductase activity"/>
    <property type="evidence" value="ECO:0007669"/>
    <property type="project" value="InterPro"/>
</dbReference>
<dbReference type="OrthoDB" id="3778270at2"/>
<evidence type="ECO:0000313" key="2">
    <source>
        <dbReference type="Proteomes" id="UP000004691"/>
    </source>
</evidence>
<dbReference type="InterPro" id="IPR004378">
    <property type="entry name" value="F420H2_quin_Rdtase"/>
</dbReference>
<reference evidence="1 2" key="1">
    <citation type="submission" date="2012-01" db="EMBL/GenBank/DDBJ databases">
        <title>Improved High-Quality Draft sequence of Saccharomonospora xinjiangensis XJ-54.</title>
        <authorList>
            <consortium name="US DOE Joint Genome Institute"/>
            <person name="Lucas S."/>
            <person name="Han J."/>
            <person name="Lapidus A."/>
            <person name="Cheng J.-F."/>
            <person name="Goodwin L."/>
            <person name="Pitluck S."/>
            <person name="Peters L."/>
            <person name="Mikhailova N."/>
            <person name="Teshima H."/>
            <person name="Detter J.C."/>
            <person name="Han C."/>
            <person name="Tapia R."/>
            <person name="Land M."/>
            <person name="Hauser L."/>
            <person name="Kyrpides N."/>
            <person name="Ivanova N."/>
            <person name="Pagani I."/>
            <person name="Brambilla E.-M."/>
            <person name="Klenk H.-P."/>
            <person name="Woyke T."/>
        </authorList>
    </citation>
    <scope>NUCLEOTIDE SEQUENCE [LARGE SCALE GENOMIC DNA]</scope>
    <source>
        <strain evidence="1 2">XJ-54</strain>
    </source>
</reference>
<dbReference type="STRING" id="882086.SacxiDRAFT_3792"/>
<dbReference type="EMBL" id="JH636049">
    <property type="protein sequence ID" value="EID55985.1"/>
    <property type="molecule type" value="Genomic_DNA"/>
</dbReference>
<dbReference type="NCBIfam" id="TIGR00026">
    <property type="entry name" value="hi_GC_TIGR00026"/>
    <property type="match status" value="1"/>
</dbReference>
<proteinExistence type="predicted"/>
<dbReference type="AlphaFoldDB" id="I0V782"/>
<dbReference type="RefSeq" id="WP_006240198.1">
    <property type="nucleotide sequence ID" value="NZ_JH636049.1"/>
</dbReference>